<dbReference type="Proteomes" id="UP000199377">
    <property type="component" value="Unassembled WGS sequence"/>
</dbReference>
<comment type="similarity">
    <text evidence="2 5">Belongs to the glutaredoxin family.</text>
</comment>
<evidence type="ECO:0000256" key="5">
    <source>
        <dbReference type="RuleBase" id="RU364065"/>
    </source>
</evidence>
<evidence type="ECO:0000256" key="4">
    <source>
        <dbReference type="ARBA" id="ARBA00022982"/>
    </source>
</evidence>
<comment type="function">
    <text evidence="1 5">Has a glutathione-disulfide oxidoreductase activity in the presence of NADPH and glutathione reductase. Reduces low molecular weight disulfides and proteins.</text>
</comment>
<dbReference type="CDD" id="cd03418">
    <property type="entry name" value="GRX_GRXb_1_3_like"/>
    <property type="match status" value="1"/>
</dbReference>
<evidence type="ECO:0000313" key="8">
    <source>
        <dbReference type="Proteomes" id="UP000199377"/>
    </source>
</evidence>
<sequence length="84" mass="9333">MKQVEIYTSPICGFCVRAKRLLDQKGIPYVEYDVFSVPGAREEMMERAAGRRTVPQIFIAGEGVGGCDELHALEREGRLDAMVA</sequence>
<dbReference type="SUPFAM" id="SSF52833">
    <property type="entry name" value="Thioredoxin-like"/>
    <property type="match status" value="1"/>
</dbReference>
<dbReference type="InterPro" id="IPR036249">
    <property type="entry name" value="Thioredoxin-like_sf"/>
</dbReference>
<evidence type="ECO:0000313" key="7">
    <source>
        <dbReference type="EMBL" id="SFI74297.1"/>
    </source>
</evidence>
<dbReference type="Gene3D" id="3.40.30.10">
    <property type="entry name" value="Glutaredoxin"/>
    <property type="match status" value="1"/>
</dbReference>
<evidence type="ECO:0000259" key="6">
    <source>
        <dbReference type="Pfam" id="PF00462"/>
    </source>
</evidence>
<name>A0A1I3KPD0_9RHOB</name>
<keyword evidence="4 5" id="KW-0249">Electron transport</keyword>
<dbReference type="InterPro" id="IPR011900">
    <property type="entry name" value="GRX_bact"/>
</dbReference>
<protein>
    <recommendedName>
        <fullName evidence="5">Glutaredoxin</fullName>
    </recommendedName>
</protein>
<dbReference type="PRINTS" id="PR00160">
    <property type="entry name" value="GLUTAREDOXIN"/>
</dbReference>
<dbReference type="STRING" id="1114924.SAMN05216258_10939"/>
<dbReference type="RefSeq" id="WP_092862354.1">
    <property type="nucleotide sequence ID" value="NZ_FOQH01000009.1"/>
</dbReference>
<dbReference type="InterPro" id="IPR014025">
    <property type="entry name" value="Glutaredoxin_subgr"/>
</dbReference>
<dbReference type="GO" id="GO:0015038">
    <property type="term" value="F:glutathione disulfide oxidoreductase activity"/>
    <property type="evidence" value="ECO:0007669"/>
    <property type="project" value="UniProtKB-UniRule"/>
</dbReference>
<keyword evidence="3 5" id="KW-0813">Transport</keyword>
<reference evidence="7 8" key="1">
    <citation type="submission" date="2016-10" db="EMBL/GenBank/DDBJ databases">
        <authorList>
            <person name="de Groot N.N."/>
        </authorList>
    </citation>
    <scope>NUCLEOTIDE SEQUENCE [LARGE SCALE GENOMIC DNA]</scope>
    <source>
        <strain evidence="7 8">CGMCC 1.11030</strain>
    </source>
</reference>
<evidence type="ECO:0000256" key="2">
    <source>
        <dbReference type="ARBA" id="ARBA00007787"/>
    </source>
</evidence>
<dbReference type="GO" id="GO:0034599">
    <property type="term" value="P:cellular response to oxidative stress"/>
    <property type="evidence" value="ECO:0007669"/>
    <property type="project" value="TreeGrafter"/>
</dbReference>
<dbReference type="Pfam" id="PF00462">
    <property type="entry name" value="Glutaredoxin"/>
    <property type="match status" value="1"/>
</dbReference>
<dbReference type="InterPro" id="IPR002109">
    <property type="entry name" value="Glutaredoxin"/>
</dbReference>
<dbReference type="GO" id="GO:0045454">
    <property type="term" value="P:cell redox homeostasis"/>
    <property type="evidence" value="ECO:0007669"/>
    <property type="project" value="InterPro"/>
</dbReference>
<dbReference type="PANTHER" id="PTHR45694">
    <property type="entry name" value="GLUTAREDOXIN 2"/>
    <property type="match status" value="1"/>
</dbReference>
<evidence type="ECO:0000256" key="1">
    <source>
        <dbReference type="ARBA" id="ARBA00002549"/>
    </source>
</evidence>
<feature type="domain" description="Glutaredoxin" evidence="6">
    <location>
        <begin position="4"/>
        <end position="63"/>
    </location>
</feature>
<proteinExistence type="inferred from homology"/>
<gene>
    <name evidence="7" type="ORF">SAMN05216258_10939</name>
</gene>
<dbReference type="AlphaFoldDB" id="A0A1I3KPD0"/>
<evidence type="ECO:0000256" key="3">
    <source>
        <dbReference type="ARBA" id="ARBA00022448"/>
    </source>
</evidence>
<dbReference type="PROSITE" id="PS51354">
    <property type="entry name" value="GLUTAREDOXIN_2"/>
    <property type="match status" value="1"/>
</dbReference>
<organism evidence="7 8">
    <name type="scientific">Albimonas pacifica</name>
    <dbReference type="NCBI Taxonomy" id="1114924"/>
    <lineage>
        <taxon>Bacteria</taxon>
        <taxon>Pseudomonadati</taxon>
        <taxon>Pseudomonadota</taxon>
        <taxon>Alphaproteobacteria</taxon>
        <taxon>Rhodobacterales</taxon>
        <taxon>Paracoccaceae</taxon>
        <taxon>Albimonas</taxon>
    </lineage>
</organism>
<dbReference type="OrthoDB" id="9814618at2"/>
<dbReference type="NCBIfam" id="TIGR02181">
    <property type="entry name" value="GRX_bact"/>
    <property type="match status" value="1"/>
</dbReference>
<dbReference type="GO" id="GO:0005737">
    <property type="term" value="C:cytoplasm"/>
    <property type="evidence" value="ECO:0007669"/>
    <property type="project" value="TreeGrafter"/>
</dbReference>
<dbReference type="EMBL" id="FOQH01000009">
    <property type="protein sequence ID" value="SFI74297.1"/>
    <property type="molecule type" value="Genomic_DNA"/>
</dbReference>
<keyword evidence="8" id="KW-1185">Reference proteome</keyword>
<accession>A0A1I3KPD0</accession>
<dbReference type="PANTHER" id="PTHR45694:SF18">
    <property type="entry name" value="GLUTAREDOXIN-1-RELATED"/>
    <property type="match status" value="1"/>
</dbReference>
<keyword evidence="5" id="KW-0676">Redox-active center</keyword>
<keyword evidence="5" id="KW-0963">Cytoplasm</keyword>